<keyword evidence="2" id="KW-0732">Signal</keyword>
<dbReference type="PROSITE" id="PS00010">
    <property type="entry name" value="ASX_HYDROXYL"/>
    <property type="match status" value="1"/>
</dbReference>
<dbReference type="PANTHER" id="PTHR24039:SF28">
    <property type="entry name" value="EGF-LIKE DOMAIN-CONTAINING PROTEIN"/>
    <property type="match status" value="1"/>
</dbReference>
<dbReference type="InterPro" id="IPR001881">
    <property type="entry name" value="EGF-like_Ca-bd_dom"/>
</dbReference>
<evidence type="ECO:0000256" key="2">
    <source>
        <dbReference type="ARBA" id="ARBA00022729"/>
    </source>
</evidence>
<keyword evidence="6" id="KW-0325">Glycoprotein</keyword>
<dbReference type="InterPro" id="IPR000152">
    <property type="entry name" value="EGF-type_Asp/Asn_hydroxyl_site"/>
</dbReference>
<dbReference type="SMART" id="SM00179">
    <property type="entry name" value="EGF_CA"/>
    <property type="match status" value="1"/>
</dbReference>
<evidence type="ECO:0000256" key="7">
    <source>
        <dbReference type="PROSITE-ProRule" id="PRU00076"/>
    </source>
</evidence>
<dbReference type="FunFam" id="2.10.25.10:FF:000038">
    <property type="entry name" value="Fibrillin 2"/>
    <property type="match status" value="1"/>
</dbReference>
<dbReference type="InterPro" id="IPR000742">
    <property type="entry name" value="EGF"/>
</dbReference>
<dbReference type="GO" id="GO:0005509">
    <property type="term" value="F:calcium ion binding"/>
    <property type="evidence" value="ECO:0007669"/>
    <property type="project" value="InterPro"/>
</dbReference>
<reference evidence="9 10" key="1">
    <citation type="journal article" date="2018" name="Sci. Rep.">
        <title>Comparative analysis of the Pocillopora damicornis genome highlights role of immune system in coral evolution.</title>
        <authorList>
            <person name="Cunning R."/>
            <person name="Bay R.A."/>
            <person name="Gillette P."/>
            <person name="Baker A.C."/>
            <person name="Traylor-Knowles N."/>
        </authorList>
    </citation>
    <scope>NUCLEOTIDE SEQUENCE [LARGE SCALE GENOMIC DNA]</scope>
    <source>
        <strain evidence="9">RSMAS</strain>
        <tissue evidence="9">Whole animal</tissue>
    </source>
</reference>
<comment type="caution">
    <text evidence="7">Lacks conserved residue(s) required for the propagation of feature annotation.</text>
</comment>
<evidence type="ECO:0000256" key="5">
    <source>
        <dbReference type="ARBA" id="ARBA00023157"/>
    </source>
</evidence>
<protein>
    <recommendedName>
        <fullName evidence="8">EGF-like domain-containing protein</fullName>
    </recommendedName>
</protein>
<dbReference type="OrthoDB" id="5989857at2759"/>
<dbReference type="CDD" id="cd00054">
    <property type="entry name" value="EGF_CA"/>
    <property type="match status" value="1"/>
</dbReference>
<evidence type="ECO:0000256" key="4">
    <source>
        <dbReference type="ARBA" id="ARBA00022837"/>
    </source>
</evidence>
<dbReference type="PANTHER" id="PTHR24039">
    <property type="entry name" value="FIBRILLIN-RELATED"/>
    <property type="match status" value="1"/>
</dbReference>
<dbReference type="InterPro" id="IPR049883">
    <property type="entry name" value="NOTCH1_EGF-like"/>
</dbReference>
<feature type="non-terminal residue" evidence="9">
    <location>
        <position position="1"/>
    </location>
</feature>
<dbReference type="Gene3D" id="2.10.25.10">
    <property type="entry name" value="Laminin"/>
    <property type="match status" value="2"/>
</dbReference>
<dbReference type="PROSITE" id="PS01187">
    <property type="entry name" value="EGF_CA"/>
    <property type="match status" value="1"/>
</dbReference>
<accession>A0A3M6TCB7</accession>
<sequence>DTCEYRCYLDHNCISVNFYFGENGAEPHNCELNNSTSKEYDKDLVKAASYVYHGTKTILLRSSCSLTPAYDRHSAPGKMGRRIFLSAAAPHSKLLANSVTHHIISIIDECVLNFHKCSEYSSFTNTEGSYKCSYNPEFSGDGVKDNNLTATIKNITSFVNKLTLTNVLKTVITAATQLPLAPIPMDHSSAFVNLDSVVMDTTAQTSMNVPPIPTTAARTMPLVQTPLGRSTVLVILDLLEMDTSARTSAEMLRIPPTVAMKTLFAKIPMDLRSVYVTLDSVGMDTIVQTLMSVLRIPTTAVGTMPLVQIQRDCSTALVILDSAGMDTTVQTSMNALQIPTTAAGTMRLVQIPRDRSTALVVLDSPAMDTTVKARLSFSCKLETYPSPYSPFARLLIIMIIVRSVDVILDIDECTVDTHNCSRNSATCINTEGSFNCYCKQGFARNGRKFQGRILEISSYLTTFYISMSVLKIFTAVTSTMPYVQILRDRSNALVSRNSFGMDTAVELCPS</sequence>
<keyword evidence="10" id="KW-1185">Reference proteome</keyword>
<organism evidence="9 10">
    <name type="scientific">Pocillopora damicornis</name>
    <name type="common">Cauliflower coral</name>
    <name type="synonym">Millepora damicornis</name>
    <dbReference type="NCBI Taxonomy" id="46731"/>
    <lineage>
        <taxon>Eukaryota</taxon>
        <taxon>Metazoa</taxon>
        <taxon>Cnidaria</taxon>
        <taxon>Anthozoa</taxon>
        <taxon>Hexacorallia</taxon>
        <taxon>Scleractinia</taxon>
        <taxon>Astrocoeniina</taxon>
        <taxon>Pocilloporidae</taxon>
        <taxon>Pocillopora</taxon>
    </lineage>
</organism>
<dbReference type="Pfam" id="PF07645">
    <property type="entry name" value="EGF_CA"/>
    <property type="match status" value="2"/>
</dbReference>
<evidence type="ECO:0000256" key="3">
    <source>
        <dbReference type="ARBA" id="ARBA00022737"/>
    </source>
</evidence>
<evidence type="ECO:0000256" key="6">
    <source>
        <dbReference type="ARBA" id="ARBA00023180"/>
    </source>
</evidence>
<evidence type="ECO:0000259" key="8">
    <source>
        <dbReference type="PROSITE" id="PS50026"/>
    </source>
</evidence>
<gene>
    <name evidence="9" type="ORF">pdam_00024957</name>
</gene>
<dbReference type="EMBL" id="RCHS01003918">
    <property type="protein sequence ID" value="RMX38904.1"/>
    <property type="molecule type" value="Genomic_DNA"/>
</dbReference>
<evidence type="ECO:0000313" key="9">
    <source>
        <dbReference type="EMBL" id="RMX38904.1"/>
    </source>
</evidence>
<dbReference type="PROSITE" id="PS50026">
    <property type="entry name" value="EGF_3"/>
    <property type="match status" value="1"/>
</dbReference>
<name>A0A3M6TCB7_POCDA</name>
<feature type="non-terminal residue" evidence="9">
    <location>
        <position position="510"/>
    </location>
</feature>
<dbReference type="InterPro" id="IPR018097">
    <property type="entry name" value="EGF_Ca-bd_CS"/>
</dbReference>
<keyword evidence="3" id="KW-0677">Repeat</keyword>
<dbReference type="Proteomes" id="UP000275408">
    <property type="component" value="Unassembled WGS sequence"/>
</dbReference>
<feature type="domain" description="EGF-like" evidence="8">
    <location>
        <begin position="409"/>
        <end position="450"/>
    </location>
</feature>
<evidence type="ECO:0000313" key="10">
    <source>
        <dbReference type="Proteomes" id="UP000275408"/>
    </source>
</evidence>
<keyword evidence="5" id="KW-1015">Disulfide bond</keyword>
<dbReference type="SUPFAM" id="SSF57196">
    <property type="entry name" value="EGF/Laminin"/>
    <property type="match status" value="1"/>
</dbReference>
<proteinExistence type="predicted"/>
<keyword evidence="1 7" id="KW-0245">EGF-like domain</keyword>
<dbReference type="AlphaFoldDB" id="A0A3M6TCB7"/>
<evidence type="ECO:0000256" key="1">
    <source>
        <dbReference type="ARBA" id="ARBA00022536"/>
    </source>
</evidence>
<comment type="caution">
    <text evidence="9">The sequence shown here is derived from an EMBL/GenBank/DDBJ whole genome shotgun (WGS) entry which is preliminary data.</text>
</comment>
<keyword evidence="4" id="KW-0106">Calcium</keyword>